<organism evidence="1 2">
    <name type="scientific">Streptococcus cristatus</name>
    <dbReference type="NCBI Taxonomy" id="45634"/>
    <lineage>
        <taxon>Bacteria</taxon>
        <taxon>Bacillati</taxon>
        <taxon>Bacillota</taxon>
        <taxon>Bacilli</taxon>
        <taxon>Lactobacillales</taxon>
        <taxon>Streptococcaceae</taxon>
        <taxon>Streptococcus</taxon>
    </lineage>
</organism>
<evidence type="ECO:0000313" key="2">
    <source>
        <dbReference type="Proteomes" id="UP000070377"/>
    </source>
</evidence>
<sequence length="47" mass="5691">MIIKFWNFDFWKNCEASWTHSFFGSKNQGNTKNFSQMVKEGWQQKKA</sequence>
<name>A0A139N1J6_STRCR</name>
<dbReference type="EMBL" id="LQRD01000042">
    <property type="protein sequence ID" value="KXT69687.1"/>
    <property type="molecule type" value="Genomic_DNA"/>
</dbReference>
<evidence type="ECO:0000313" key="1">
    <source>
        <dbReference type="EMBL" id="KXT69687.1"/>
    </source>
</evidence>
<accession>A0A139N1J6</accession>
<dbReference type="AlphaFoldDB" id="A0A139N1J6"/>
<reference evidence="1 2" key="1">
    <citation type="submission" date="2016-01" db="EMBL/GenBank/DDBJ databases">
        <title>Highly variable Streptococcus oralis are common among viridans streptococci isolated from primates.</title>
        <authorList>
            <person name="Denapaite D."/>
            <person name="Rieger M."/>
            <person name="Koendgen S."/>
            <person name="Brueckner R."/>
            <person name="Ochigava I."/>
            <person name="Kappeler P."/>
            <person name="Maetz-Rensing K."/>
            <person name="Leendertz F."/>
            <person name="Hakenbeck R."/>
        </authorList>
    </citation>
    <scope>NUCLEOTIDE SEQUENCE [LARGE SCALE GENOMIC DNA]</scope>
    <source>
        <strain evidence="1 2">DD08</strain>
    </source>
</reference>
<dbReference type="STRING" id="45634.SCRDD08_01130"/>
<proteinExistence type="predicted"/>
<gene>
    <name evidence="1" type="ORF">SCRDD08_01130</name>
</gene>
<protein>
    <submittedName>
        <fullName evidence="1">Uncharacterized protein</fullName>
    </submittedName>
</protein>
<comment type="caution">
    <text evidence="1">The sequence shown here is derived from an EMBL/GenBank/DDBJ whole genome shotgun (WGS) entry which is preliminary data.</text>
</comment>
<dbReference type="Proteomes" id="UP000070377">
    <property type="component" value="Unassembled WGS sequence"/>
</dbReference>